<dbReference type="Pfam" id="PF13456">
    <property type="entry name" value="RVT_3"/>
    <property type="match status" value="1"/>
</dbReference>
<dbReference type="Gramene" id="A09p31220.2_BraZ1">
    <property type="protein sequence ID" value="A09p31220.2_BraZ1.CDS.1"/>
    <property type="gene ID" value="A09g31220.2_BraZ1"/>
</dbReference>
<proteinExistence type="predicted"/>
<dbReference type="GO" id="GO:0004523">
    <property type="term" value="F:RNA-DNA hybrid ribonuclease activity"/>
    <property type="evidence" value="ECO:0007669"/>
    <property type="project" value="InterPro"/>
</dbReference>
<evidence type="ECO:0000313" key="3">
    <source>
        <dbReference type="EMBL" id="VDC60826.1"/>
    </source>
</evidence>
<dbReference type="InterPro" id="IPR036397">
    <property type="entry name" value="RNaseH_sf"/>
</dbReference>
<feature type="domain" description="RNase H type-1" evidence="1">
    <location>
        <begin position="61"/>
        <end position="156"/>
    </location>
</feature>
<evidence type="ECO:0000259" key="1">
    <source>
        <dbReference type="Pfam" id="PF13456"/>
    </source>
</evidence>
<dbReference type="AlphaFoldDB" id="A0A3P5Y111"/>
<dbReference type="EMBL" id="LR031568">
    <property type="protein sequence ID" value="VDC60826.1"/>
    <property type="molecule type" value="Genomic_DNA"/>
</dbReference>
<organism evidence="3">
    <name type="scientific">Brassica campestris</name>
    <name type="common">Field mustard</name>
    <dbReference type="NCBI Taxonomy" id="3711"/>
    <lineage>
        <taxon>Eukaryota</taxon>
        <taxon>Viridiplantae</taxon>
        <taxon>Streptophyta</taxon>
        <taxon>Embryophyta</taxon>
        <taxon>Tracheophyta</taxon>
        <taxon>Spermatophyta</taxon>
        <taxon>Magnoliopsida</taxon>
        <taxon>eudicotyledons</taxon>
        <taxon>Gunneridae</taxon>
        <taxon>Pentapetalae</taxon>
        <taxon>rosids</taxon>
        <taxon>malvids</taxon>
        <taxon>Brassicales</taxon>
        <taxon>Brassicaceae</taxon>
        <taxon>Brassiceae</taxon>
        <taxon>Brassica</taxon>
    </lineage>
</organism>
<dbReference type="Proteomes" id="UP000694005">
    <property type="component" value="Chromosome A09"/>
</dbReference>
<dbReference type="InterPro" id="IPR052929">
    <property type="entry name" value="RNase_H-like_EbsB-rel"/>
</dbReference>
<dbReference type="EMBL" id="LS974625">
    <property type="protein sequence ID" value="CAG7862655.1"/>
    <property type="molecule type" value="Genomic_DNA"/>
</dbReference>
<dbReference type="InterPro" id="IPR044730">
    <property type="entry name" value="RNase_H-like_dom_plant"/>
</dbReference>
<reference evidence="3" key="1">
    <citation type="submission" date="2018-11" db="EMBL/GenBank/DDBJ databases">
        <authorList>
            <consortium name="Genoscope - CEA"/>
            <person name="William W."/>
        </authorList>
    </citation>
    <scope>NUCLEOTIDE SEQUENCE</scope>
</reference>
<dbReference type="Gene3D" id="3.30.420.10">
    <property type="entry name" value="Ribonuclease H-like superfamily/Ribonuclease H"/>
    <property type="match status" value="1"/>
</dbReference>
<dbReference type="SUPFAM" id="SSF53098">
    <property type="entry name" value="Ribonuclease H-like"/>
    <property type="match status" value="1"/>
</dbReference>
<gene>
    <name evidence="3" type="ORF">BRAA09T38437Z</name>
    <name evidence="2" type="ORF">BRAPAZ1V2_A09P31220.2</name>
</gene>
<dbReference type="InterPro" id="IPR002156">
    <property type="entry name" value="RNaseH_domain"/>
</dbReference>
<dbReference type="PANTHER" id="PTHR47074">
    <property type="entry name" value="BNAC02G40300D PROTEIN"/>
    <property type="match status" value="1"/>
</dbReference>
<dbReference type="GO" id="GO:0003676">
    <property type="term" value="F:nucleic acid binding"/>
    <property type="evidence" value="ECO:0007669"/>
    <property type="project" value="InterPro"/>
</dbReference>
<dbReference type="InterPro" id="IPR012337">
    <property type="entry name" value="RNaseH-like_sf"/>
</dbReference>
<name>A0A3P5Y111_BRACM</name>
<dbReference type="PANTHER" id="PTHR47074:SF78">
    <property type="entry name" value="GB|AAF30348.1-RELATED"/>
    <property type="match status" value="1"/>
</dbReference>
<sequence length="157" mass="18507">MFQHKQINWRIILQHARKDANEWSEHCSTQSDHMAHGNARVRSTHQNQHWQMPYIGWVKCNVYGSFVNNELPSKAGWIIRDENGVYQGACQGNGGKVSNPLESEFQEIIMAMQHCFGRGYKRVIIEGDCQKAIDLLNRRDLHFHAYNWIREALWWKQ</sequence>
<dbReference type="CDD" id="cd06222">
    <property type="entry name" value="RNase_H_like"/>
    <property type="match status" value="1"/>
</dbReference>
<protein>
    <recommendedName>
        <fullName evidence="1">RNase H type-1 domain-containing protein</fullName>
    </recommendedName>
</protein>
<evidence type="ECO:0000313" key="2">
    <source>
        <dbReference type="EMBL" id="CAG7862655.1"/>
    </source>
</evidence>
<accession>A0A3P5Y111</accession>